<reference evidence="1 2" key="1">
    <citation type="journal article" date="2021" name="Elife">
        <title>Chloroplast acquisition without the gene transfer in kleptoplastic sea slugs, Plakobranchus ocellatus.</title>
        <authorList>
            <person name="Maeda T."/>
            <person name="Takahashi S."/>
            <person name="Yoshida T."/>
            <person name="Shimamura S."/>
            <person name="Takaki Y."/>
            <person name="Nagai Y."/>
            <person name="Toyoda A."/>
            <person name="Suzuki Y."/>
            <person name="Arimoto A."/>
            <person name="Ishii H."/>
            <person name="Satoh N."/>
            <person name="Nishiyama T."/>
            <person name="Hasebe M."/>
            <person name="Maruyama T."/>
            <person name="Minagawa J."/>
            <person name="Obokata J."/>
            <person name="Shigenobu S."/>
        </authorList>
    </citation>
    <scope>NUCLEOTIDE SEQUENCE [LARGE SCALE GENOMIC DNA]</scope>
</reference>
<evidence type="ECO:0000313" key="1">
    <source>
        <dbReference type="EMBL" id="GFN89066.1"/>
    </source>
</evidence>
<accession>A0AAV3Z3D9</accession>
<evidence type="ECO:0000313" key="2">
    <source>
        <dbReference type="Proteomes" id="UP000735302"/>
    </source>
</evidence>
<proteinExistence type="predicted"/>
<comment type="caution">
    <text evidence="1">The sequence shown here is derived from an EMBL/GenBank/DDBJ whole genome shotgun (WGS) entry which is preliminary data.</text>
</comment>
<name>A0AAV3Z3D9_9GAST</name>
<protein>
    <submittedName>
        <fullName evidence="1">Uncharacterized protein</fullName>
    </submittedName>
</protein>
<dbReference type="AlphaFoldDB" id="A0AAV3Z3D9"/>
<dbReference type="EMBL" id="BLXT01001916">
    <property type="protein sequence ID" value="GFN89066.1"/>
    <property type="molecule type" value="Genomic_DNA"/>
</dbReference>
<gene>
    <name evidence="1" type="ORF">PoB_001557200</name>
</gene>
<dbReference type="Proteomes" id="UP000735302">
    <property type="component" value="Unassembled WGS sequence"/>
</dbReference>
<organism evidence="1 2">
    <name type="scientific">Plakobranchus ocellatus</name>
    <dbReference type="NCBI Taxonomy" id="259542"/>
    <lineage>
        <taxon>Eukaryota</taxon>
        <taxon>Metazoa</taxon>
        <taxon>Spiralia</taxon>
        <taxon>Lophotrochozoa</taxon>
        <taxon>Mollusca</taxon>
        <taxon>Gastropoda</taxon>
        <taxon>Heterobranchia</taxon>
        <taxon>Euthyneura</taxon>
        <taxon>Panpulmonata</taxon>
        <taxon>Sacoglossa</taxon>
        <taxon>Placobranchoidea</taxon>
        <taxon>Plakobranchidae</taxon>
        <taxon>Plakobranchus</taxon>
    </lineage>
</organism>
<keyword evidence="2" id="KW-1185">Reference proteome</keyword>
<sequence length="76" mass="8467">MIIMEERKIPGEQLQTFICVTPYVQAWKSKVTRDGKEREEIVSGVHTGFGGGVESNAHGSHCGFDQTEEKIASRML</sequence>